<protein>
    <submittedName>
        <fullName evidence="2">Uncharacterized protein</fullName>
    </submittedName>
</protein>
<dbReference type="EMBL" id="CCKQ01019481">
    <property type="protein sequence ID" value="CDW91495.1"/>
    <property type="molecule type" value="Genomic_DNA"/>
</dbReference>
<feature type="compositionally biased region" description="Basic residues" evidence="1">
    <location>
        <begin position="161"/>
        <end position="171"/>
    </location>
</feature>
<feature type="region of interest" description="Disordered" evidence="1">
    <location>
        <begin position="132"/>
        <end position="187"/>
    </location>
</feature>
<gene>
    <name evidence="2" type="primary">Contig618.g683</name>
    <name evidence="2" type="ORF">STYLEM_20650</name>
</gene>
<keyword evidence="3" id="KW-1185">Reference proteome</keyword>
<organism evidence="2 3">
    <name type="scientific">Stylonychia lemnae</name>
    <name type="common">Ciliate</name>
    <dbReference type="NCBI Taxonomy" id="5949"/>
    <lineage>
        <taxon>Eukaryota</taxon>
        <taxon>Sar</taxon>
        <taxon>Alveolata</taxon>
        <taxon>Ciliophora</taxon>
        <taxon>Intramacronucleata</taxon>
        <taxon>Spirotrichea</taxon>
        <taxon>Stichotrichia</taxon>
        <taxon>Sporadotrichida</taxon>
        <taxon>Oxytrichidae</taxon>
        <taxon>Stylonychinae</taxon>
        <taxon>Stylonychia</taxon>
    </lineage>
</organism>
<sequence>MMECEIRHQNAIRKHGIVFGVVVPKNIPVKLAAVQSSWDLEHLKTQGINLFDKGSQKKIYLQLHKQIKGEDLPIKQSRAGPQPAPNQKIKMHDFTNGKVPQEFASQLEGSPFIKGSTKMKAIDIERTIKEVDGIQSQREQTKSKGTNQTNRSIMEQAIQRQKTKKQHHAYRTTRAEEVEKLARELQD</sequence>
<reference evidence="2 3" key="1">
    <citation type="submission" date="2014-06" db="EMBL/GenBank/DDBJ databases">
        <authorList>
            <person name="Swart Estienne"/>
        </authorList>
    </citation>
    <scope>NUCLEOTIDE SEQUENCE [LARGE SCALE GENOMIC DNA]</scope>
    <source>
        <strain evidence="2 3">130c</strain>
    </source>
</reference>
<dbReference type="Proteomes" id="UP000039865">
    <property type="component" value="Unassembled WGS sequence"/>
</dbReference>
<dbReference type="InParanoid" id="A0A078BAB8"/>
<proteinExistence type="predicted"/>
<feature type="compositionally biased region" description="Basic and acidic residues" evidence="1">
    <location>
        <begin position="173"/>
        <end position="187"/>
    </location>
</feature>
<evidence type="ECO:0000313" key="2">
    <source>
        <dbReference type="EMBL" id="CDW91495.1"/>
    </source>
</evidence>
<name>A0A078BAB8_STYLE</name>
<accession>A0A078BAB8</accession>
<evidence type="ECO:0000256" key="1">
    <source>
        <dbReference type="SAM" id="MobiDB-lite"/>
    </source>
</evidence>
<feature type="compositionally biased region" description="Polar residues" evidence="1">
    <location>
        <begin position="134"/>
        <end position="153"/>
    </location>
</feature>
<dbReference type="AlphaFoldDB" id="A0A078BAB8"/>
<evidence type="ECO:0000313" key="3">
    <source>
        <dbReference type="Proteomes" id="UP000039865"/>
    </source>
</evidence>